<keyword evidence="4 10" id="KW-0812">Transmembrane</keyword>
<dbReference type="PANTHER" id="PTHR24248:SF187">
    <property type="entry name" value="OCTOPAMINE RECEPTOR BETA-2R"/>
    <property type="match status" value="1"/>
</dbReference>
<dbReference type="Pfam" id="PF00001">
    <property type="entry name" value="7tm_1"/>
    <property type="match status" value="2"/>
</dbReference>
<dbReference type="SMART" id="SM01381">
    <property type="entry name" value="7TM_GPCR_Srsx"/>
    <property type="match status" value="1"/>
</dbReference>
<evidence type="ECO:0000256" key="12">
    <source>
        <dbReference type="SAM" id="Phobius"/>
    </source>
</evidence>
<gene>
    <name evidence="14" type="primary">DRD1</name>
    <name evidence="14" type="ORF">DERF_005686</name>
</gene>
<keyword evidence="8 10" id="KW-0675">Receptor</keyword>
<feature type="compositionally biased region" description="Low complexity" evidence="11">
    <location>
        <begin position="528"/>
        <end position="538"/>
    </location>
</feature>
<comment type="caution">
    <text evidence="14">The sequence shown here is derived from an EMBL/GenBank/DDBJ whole genome shotgun (WGS) entry which is preliminary data.</text>
</comment>
<name>A0A922L7D8_DERFA</name>
<feature type="transmembrane region" description="Helical" evidence="12">
    <location>
        <begin position="131"/>
        <end position="152"/>
    </location>
</feature>
<feature type="compositionally biased region" description="Polar residues" evidence="11">
    <location>
        <begin position="721"/>
        <end position="744"/>
    </location>
</feature>
<evidence type="ECO:0000313" key="14">
    <source>
        <dbReference type="EMBL" id="KAH9522083.1"/>
    </source>
</evidence>
<accession>A0A922L7D8</accession>
<evidence type="ECO:0000313" key="15">
    <source>
        <dbReference type="Proteomes" id="UP000790347"/>
    </source>
</evidence>
<keyword evidence="6 10" id="KW-0297">G-protein coupled receptor</keyword>
<evidence type="ECO:0000256" key="2">
    <source>
        <dbReference type="ARBA" id="ARBA00010663"/>
    </source>
</evidence>
<dbReference type="InterPro" id="IPR017452">
    <property type="entry name" value="GPCR_Rhodpsn_7TM"/>
</dbReference>
<dbReference type="SUPFAM" id="SSF81321">
    <property type="entry name" value="Family A G protein-coupled receptor-like"/>
    <property type="match status" value="2"/>
</dbReference>
<keyword evidence="3" id="KW-1003">Cell membrane</keyword>
<dbReference type="PANTHER" id="PTHR24248">
    <property type="entry name" value="ADRENERGIC RECEPTOR-RELATED G-PROTEIN COUPLED RECEPTOR"/>
    <property type="match status" value="1"/>
</dbReference>
<dbReference type="GO" id="GO:0043410">
    <property type="term" value="P:positive regulation of MAPK cascade"/>
    <property type="evidence" value="ECO:0007669"/>
    <property type="project" value="TreeGrafter"/>
</dbReference>
<dbReference type="InterPro" id="IPR000276">
    <property type="entry name" value="GPCR_Rhodpsn"/>
</dbReference>
<evidence type="ECO:0000256" key="4">
    <source>
        <dbReference type="ARBA" id="ARBA00022692"/>
    </source>
</evidence>
<dbReference type="GO" id="GO:0071880">
    <property type="term" value="P:adenylate cyclase-activating adrenergic receptor signaling pathway"/>
    <property type="evidence" value="ECO:0007669"/>
    <property type="project" value="TreeGrafter"/>
</dbReference>
<keyword evidence="9 10" id="KW-0807">Transducer</keyword>
<feature type="transmembrane region" description="Helical" evidence="12">
    <location>
        <begin position="585"/>
        <end position="604"/>
    </location>
</feature>
<dbReference type="OrthoDB" id="5957871at2759"/>
<feature type="region of interest" description="Disordered" evidence="11">
    <location>
        <begin position="861"/>
        <end position="894"/>
    </location>
</feature>
<reference evidence="14" key="2">
    <citation type="journal article" date="2022" name="Res Sq">
        <title>Comparative Genomics Reveals Insights into the Divergent Evolution of Astigmatic Mites and Household Pest Adaptations.</title>
        <authorList>
            <person name="Xiong Q."/>
            <person name="Wan A.T.-Y."/>
            <person name="Liu X.-Y."/>
            <person name="Fung C.S.-H."/>
            <person name="Xiao X."/>
            <person name="Malainual N."/>
            <person name="Hou J."/>
            <person name="Wang L."/>
            <person name="Wang M."/>
            <person name="Yang K."/>
            <person name="Cui Y."/>
            <person name="Leung E."/>
            <person name="Nong W."/>
            <person name="Shin S.-K."/>
            <person name="Au S."/>
            <person name="Jeong K.Y."/>
            <person name="Chew F.T."/>
            <person name="Hui J."/>
            <person name="Leung T.F."/>
            <person name="Tungtrongchitr A."/>
            <person name="Zhong N."/>
            <person name="Liu Z."/>
            <person name="Tsui S."/>
        </authorList>
    </citation>
    <scope>NUCLEOTIDE SEQUENCE</scope>
    <source>
        <strain evidence="14">Derf</strain>
        <tissue evidence="14">Whole organism</tissue>
    </source>
</reference>
<evidence type="ECO:0000256" key="9">
    <source>
        <dbReference type="ARBA" id="ARBA00023224"/>
    </source>
</evidence>
<keyword evidence="5 12" id="KW-1133">Transmembrane helix</keyword>
<evidence type="ECO:0000256" key="8">
    <source>
        <dbReference type="ARBA" id="ARBA00023170"/>
    </source>
</evidence>
<protein>
    <submittedName>
        <fullName evidence="14">Receptor</fullName>
    </submittedName>
</protein>
<feature type="compositionally biased region" description="Polar residues" evidence="11">
    <location>
        <begin position="872"/>
        <end position="894"/>
    </location>
</feature>
<dbReference type="Proteomes" id="UP000790347">
    <property type="component" value="Unassembled WGS sequence"/>
</dbReference>
<dbReference type="Gene3D" id="1.20.1070.10">
    <property type="entry name" value="Rhodopsin 7-helix transmembrane proteins"/>
    <property type="match status" value="2"/>
</dbReference>
<feature type="domain" description="G-protein coupled receptors family 1 profile" evidence="13">
    <location>
        <begin position="73"/>
        <end position="601"/>
    </location>
</feature>
<evidence type="ECO:0000259" key="13">
    <source>
        <dbReference type="PROSITE" id="PS50262"/>
    </source>
</evidence>
<evidence type="ECO:0000256" key="3">
    <source>
        <dbReference type="ARBA" id="ARBA00022475"/>
    </source>
</evidence>
<feature type="transmembrane region" description="Helical" evidence="12">
    <location>
        <begin position="93"/>
        <end position="115"/>
    </location>
</feature>
<feature type="transmembrane region" description="Helical" evidence="12">
    <location>
        <begin position="546"/>
        <end position="573"/>
    </location>
</feature>
<comment type="similarity">
    <text evidence="2 10">Belongs to the G-protein coupled receptor 1 family.</text>
</comment>
<keyword evidence="7 12" id="KW-0472">Membrane</keyword>
<comment type="subcellular location">
    <subcellularLocation>
        <location evidence="1">Cell membrane</location>
        <topology evidence="1">Multi-pass membrane protein</topology>
    </subcellularLocation>
</comment>
<evidence type="ECO:0000256" key="11">
    <source>
        <dbReference type="SAM" id="MobiDB-lite"/>
    </source>
</evidence>
<evidence type="ECO:0000256" key="10">
    <source>
        <dbReference type="RuleBase" id="RU000688"/>
    </source>
</evidence>
<sequence length="894" mass="102245">MEFEEQSLSTISTLLATSIDEYISSSSSSSPSIEEKSSSSSSLTFLSTDSLSIYLKIIIGIILVIVILISIFGNILVCVAIASDRRLRRLGNLFLVSLAIADLCVGALVMTFALANDLMEYWPFWPQLCEIWIAFDISCSTCSIINLCAIALDRFAHIKDPMLYNRWMNKRIVIAAVSIIWILSGLISFLPISLGWHKPLPSSSATTIVNRMNNTSNLISPSTMMTIIELNRGYDHHRRIDKRFSFSQSPEIIEQQRQKRSIDRQQPVSEFDYRPLFFTMFRQQNISTMATIGRAPSFYLPVPIFAENEQIHSETESIEDEIDRDDNQLKEQQVIFATLRHSRHYSTVYSNQINDQIHHYEKQEKKSDKIGHKNSISTSSSSSNCINDCDTNVESTTIIPQIQDLPQCALDLTPTYAVISSCISFYLPCLIMLCLYARLYSICKQHVKTIKSMTKMIAPCPQPGFITTTNTVMTAEIRNQQQQQNPLLTDSIKMTINHNNNQIVTDGQNKRHSSTTTNPGTLNHHHSNQFQHQQQQQQSHVSEHKAAITLGIIMGTFLACWMPFFFMNIVAAFCKTCIPASVFKLLTWLGYFNSCLNPAIYSIFNTEFREAFRRILVRYVFSSDMSQTCNRICQNSCSSMGKNRQSSTLMRTKMASINVDQEAGDCFIDDRIDRHSLQLQSNQYEQQILGKKANSSLILHQSLDHNSHHTLSNNNDEKQNIETQQSSSSDMTLKSNGHSQSSNVDTKHIDDEDDNDEKLDNNNIINLQNKVDKSRKSNEQSTVKRQSNRQYYHHHHRQRNYNNQQLYNSYSFDHCYSTTKLDRKIDTTLIAESPHHHHHRQMSSDPNINLALNRNLYNPNQNHNHNHHNQCKSDTSATSMKTTMIKQQNSSFDV</sequence>
<evidence type="ECO:0000256" key="1">
    <source>
        <dbReference type="ARBA" id="ARBA00004651"/>
    </source>
</evidence>
<dbReference type="PROSITE" id="PS50262">
    <property type="entry name" value="G_PROTEIN_RECEP_F1_2"/>
    <property type="match status" value="1"/>
</dbReference>
<evidence type="ECO:0000256" key="6">
    <source>
        <dbReference type="ARBA" id="ARBA00023040"/>
    </source>
</evidence>
<dbReference type="GO" id="GO:0004989">
    <property type="term" value="F:octopamine receptor activity"/>
    <property type="evidence" value="ECO:0007669"/>
    <property type="project" value="TreeGrafter"/>
</dbReference>
<feature type="transmembrane region" description="Helical" evidence="12">
    <location>
        <begin position="172"/>
        <end position="196"/>
    </location>
</feature>
<dbReference type="PROSITE" id="PS00237">
    <property type="entry name" value="G_PROTEIN_RECEP_F1_1"/>
    <property type="match status" value="1"/>
</dbReference>
<feature type="transmembrane region" description="Helical" evidence="12">
    <location>
        <begin position="53"/>
        <end position="81"/>
    </location>
</feature>
<reference evidence="14" key="1">
    <citation type="submission" date="2013-05" db="EMBL/GenBank/DDBJ databases">
        <authorList>
            <person name="Yim A.K.Y."/>
            <person name="Chan T.F."/>
            <person name="Ji K.M."/>
            <person name="Liu X.Y."/>
            <person name="Zhou J.W."/>
            <person name="Li R.Q."/>
            <person name="Yang K.Y."/>
            <person name="Li J."/>
            <person name="Li M."/>
            <person name="Law P.T.W."/>
            <person name="Wu Y.L."/>
            <person name="Cai Z.L."/>
            <person name="Qin H."/>
            <person name="Bao Y."/>
            <person name="Leung R.K.K."/>
            <person name="Ng P.K.S."/>
            <person name="Zou J."/>
            <person name="Zhong X.J."/>
            <person name="Ran P.X."/>
            <person name="Zhong N.S."/>
            <person name="Liu Z.G."/>
            <person name="Tsui S.K.W."/>
        </authorList>
    </citation>
    <scope>NUCLEOTIDE SEQUENCE</scope>
    <source>
        <strain evidence="14">Derf</strain>
        <tissue evidence="14">Whole organism</tissue>
    </source>
</reference>
<evidence type="ECO:0000256" key="5">
    <source>
        <dbReference type="ARBA" id="ARBA00022989"/>
    </source>
</evidence>
<dbReference type="EMBL" id="ASGP02000002">
    <property type="protein sequence ID" value="KAH9522083.1"/>
    <property type="molecule type" value="Genomic_DNA"/>
</dbReference>
<evidence type="ECO:0000256" key="7">
    <source>
        <dbReference type="ARBA" id="ARBA00023136"/>
    </source>
</evidence>
<dbReference type="AlphaFoldDB" id="A0A922L7D8"/>
<dbReference type="PRINTS" id="PR00237">
    <property type="entry name" value="GPCRRHODOPSN"/>
</dbReference>
<feature type="transmembrane region" description="Helical" evidence="12">
    <location>
        <begin position="416"/>
        <end position="439"/>
    </location>
</feature>
<organism evidence="14 15">
    <name type="scientific">Dermatophagoides farinae</name>
    <name type="common">American house dust mite</name>
    <dbReference type="NCBI Taxonomy" id="6954"/>
    <lineage>
        <taxon>Eukaryota</taxon>
        <taxon>Metazoa</taxon>
        <taxon>Ecdysozoa</taxon>
        <taxon>Arthropoda</taxon>
        <taxon>Chelicerata</taxon>
        <taxon>Arachnida</taxon>
        <taxon>Acari</taxon>
        <taxon>Acariformes</taxon>
        <taxon>Sarcoptiformes</taxon>
        <taxon>Astigmata</taxon>
        <taxon>Psoroptidia</taxon>
        <taxon>Analgoidea</taxon>
        <taxon>Pyroglyphidae</taxon>
        <taxon>Dermatophagoidinae</taxon>
        <taxon>Dermatophagoides</taxon>
    </lineage>
</organism>
<feature type="region of interest" description="Disordered" evidence="11">
    <location>
        <begin position="503"/>
        <end position="538"/>
    </location>
</feature>
<proteinExistence type="inferred from homology"/>
<keyword evidence="15" id="KW-1185">Reference proteome</keyword>
<dbReference type="GO" id="GO:0005886">
    <property type="term" value="C:plasma membrane"/>
    <property type="evidence" value="ECO:0007669"/>
    <property type="project" value="UniProtKB-SubCell"/>
</dbReference>
<feature type="region of interest" description="Disordered" evidence="11">
    <location>
        <begin position="706"/>
        <end position="803"/>
    </location>
</feature>